<comment type="caution">
    <text evidence="3">The sequence shown here is derived from an EMBL/GenBank/DDBJ whole genome shotgun (WGS) entry which is preliminary data.</text>
</comment>
<dbReference type="AlphaFoldDB" id="A0A5P0YK58"/>
<evidence type="ECO:0000313" key="4">
    <source>
        <dbReference type="Proteomes" id="UP000320857"/>
    </source>
</evidence>
<dbReference type="Proteomes" id="UP000320857">
    <property type="component" value="Unassembled WGS sequence"/>
</dbReference>
<gene>
    <name evidence="3" type="ORF">FNX44_000085</name>
</gene>
<organism evidence="3 4">
    <name type="scientific">Streptomyces alkaliterrae</name>
    <dbReference type="NCBI Taxonomy" id="2213162"/>
    <lineage>
        <taxon>Bacteria</taxon>
        <taxon>Bacillati</taxon>
        <taxon>Actinomycetota</taxon>
        <taxon>Actinomycetes</taxon>
        <taxon>Kitasatosporales</taxon>
        <taxon>Streptomycetaceae</taxon>
        <taxon>Streptomyces</taxon>
    </lineage>
</organism>
<dbReference type="SUPFAM" id="SSF88659">
    <property type="entry name" value="Sigma3 and sigma4 domains of RNA polymerase sigma factors"/>
    <property type="match status" value="1"/>
</dbReference>
<evidence type="ECO:0000313" key="3">
    <source>
        <dbReference type="EMBL" id="MQS00300.1"/>
    </source>
</evidence>
<dbReference type="InterPro" id="IPR013324">
    <property type="entry name" value="RNA_pol_sigma_r3/r4-like"/>
</dbReference>
<evidence type="ECO:0000256" key="1">
    <source>
        <dbReference type="SAM" id="MobiDB-lite"/>
    </source>
</evidence>
<dbReference type="SUPFAM" id="SSF88946">
    <property type="entry name" value="Sigma2 domain of RNA polymerase sigma factors"/>
    <property type="match status" value="1"/>
</dbReference>
<proteinExistence type="predicted"/>
<evidence type="ECO:0000259" key="2">
    <source>
        <dbReference type="Pfam" id="PF04542"/>
    </source>
</evidence>
<protein>
    <recommendedName>
        <fullName evidence="2">RNA polymerase sigma-70 region 2 domain-containing protein</fullName>
    </recommendedName>
</protein>
<accession>A0A5P0YK58</accession>
<keyword evidence="4" id="KW-1185">Reference proteome</keyword>
<dbReference type="Pfam" id="PF04542">
    <property type="entry name" value="Sigma70_r2"/>
    <property type="match status" value="1"/>
</dbReference>
<feature type="domain" description="RNA polymerase sigma-70 region 2" evidence="2">
    <location>
        <begin position="58"/>
        <end position="131"/>
    </location>
</feature>
<dbReference type="EMBL" id="VJYK02000001">
    <property type="protein sequence ID" value="MQS00300.1"/>
    <property type="molecule type" value="Genomic_DNA"/>
</dbReference>
<dbReference type="GO" id="GO:0006352">
    <property type="term" value="P:DNA-templated transcription initiation"/>
    <property type="evidence" value="ECO:0007669"/>
    <property type="project" value="InterPro"/>
</dbReference>
<sequence>MRSPNGLARSAPFRATPALPPGVRTAQEYAEHPLIDLTEEQIVAAQANDLSAVAAVVEATEERVNQLAWRYATGAGRTDHALTDDLAQIGRIAVWEGLRRFNGVSVAEFFTFMDRTLKGAMSDARKRETRRGVSRSVAAAFERALSLANGDVYEAEWLATTTEAMGDRRLSAETAYAARLSYQGLEYLDAPLGESESGETVTLVDTLAADSGVPVELLEPSDYEKARRKETGVKVRRTLKRMGEQQRVVLMALTGIIPVDYYGTERDEELSRDYGIPLNQVRVVRSKAKDRFAELWASVE</sequence>
<dbReference type="InterPro" id="IPR013325">
    <property type="entry name" value="RNA_pol_sigma_r2"/>
</dbReference>
<dbReference type="InterPro" id="IPR007627">
    <property type="entry name" value="RNA_pol_sigma70_r2"/>
</dbReference>
<name>A0A5P0YK58_9ACTN</name>
<dbReference type="GO" id="GO:0003700">
    <property type="term" value="F:DNA-binding transcription factor activity"/>
    <property type="evidence" value="ECO:0007669"/>
    <property type="project" value="InterPro"/>
</dbReference>
<reference evidence="3 4" key="1">
    <citation type="submission" date="2019-10" db="EMBL/GenBank/DDBJ databases">
        <title>Streptomyces sp. nov., a novel actinobacterium isolated from alkaline environment.</title>
        <authorList>
            <person name="Golinska P."/>
        </authorList>
    </citation>
    <scope>NUCLEOTIDE SEQUENCE [LARGE SCALE GENOMIC DNA]</scope>
    <source>
        <strain evidence="3 4">OF1</strain>
    </source>
</reference>
<feature type="region of interest" description="Disordered" evidence="1">
    <location>
        <begin position="1"/>
        <end position="20"/>
    </location>
</feature>
<dbReference type="Gene3D" id="1.10.1740.10">
    <property type="match status" value="1"/>
</dbReference>